<dbReference type="Proteomes" id="UP000076770">
    <property type="component" value="Chromosome i"/>
</dbReference>
<organism evidence="1 2">
    <name type="scientific">Saccharolobus solfataricus</name>
    <name type="common">Sulfolobus solfataricus</name>
    <dbReference type="NCBI Taxonomy" id="2287"/>
    <lineage>
        <taxon>Archaea</taxon>
        <taxon>Thermoproteota</taxon>
        <taxon>Thermoprotei</taxon>
        <taxon>Sulfolobales</taxon>
        <taxon>Sulfolobaceae</taxon>
        <taxon>Saccharolobus</taxon>
    </lineage>
</organism>
<name>A0A157SXT8_SACSO</name>
<evidence type="ECO:0000313" key="2">
    <source>
        <dbReference type="Proteomes" id="UP000076770"/>
    </source>
</evidence>
<accession>A0A157SXT8</accession>
<sequence length="72" mass="8678">MIKMVFEESCQSCGKIKETKYCSVLKINVCYECCTLCKKRIDCNLRVWFKDLIPNKKQQLRKQEKTTLEKYF</sequence>
<protein>
    <submittedName>
        <fullName evidence="1">Uncharacterized protein</fullName>
    </submittedName>
</protein>
<gene>
    <name evidence="1" type="ORF">SSOP1_0222</name>
</gene>
<evidence type="ECO:0000313" key="1">
    <source>
        <dbReference type="EMBL" id="SAI83776.1"/>
    </source>
</evidence>
<reference evidence="2" key="1">
    <citation type="submission" date="2016-04" db="EMBL/GenBank/DDBJ databases">
        <authorList>
            <person name="Shah S.A."/>
            <person name="Garrett R.A."/>
        </authorList>
    </citation>
    <scope>NUCLEOTIDE SEQUENCE [LARGE SCALE GENOMIC DNA]</scope>
    <source>
        <strain evidence="2">ATCC 35091 / DSM 1616 / JCM 8930 / NBRC 15331 / P1</strain>
    </source>
</reference>
<dbReference type="AlphaFoldDB" id="A0A157SXT8"/>
<dbReference type="PATRIC" id="fig|2287.9.peg.231"/>
<dbReference type="EMBL" id="LT549890">
    <property type="protein sequence ID" value="SAI83776.1"/>
    <property type="molecule type" value="Genomic_DNA"/>
</dbReference>
<proteinExistence type="predicted"/>